<dbReference type="PROSITE" id="PS00892">
    <property type="entry name" value="HIT_1"/>
    <property type="match status" value="1"/>
</dbReference>
<dbReference type="EMBL" id="ML119660">
    <property type="protein sequence ID" value="RPA84227.1"/>
    <property type="molecule type" value="Genomic_DNA"/>
</dbReference>
<dbReference type="PRINTS" id="PR00332">
    <property type="entry name" value="HISTRIAD"/>
</dbReference>
<dbReference type="STRING" id="1160509.A0A3N4IFK6"/>
<dbReference type="Proteomes" id="UP000275078">
    <property type="component" value="Unassembled WGS sequence"/>
</dbReference>
<evidence type="ECO:0000256" key="1">
    <source>
        <dbReference type="PIRSR" id="PIRSR601310-1"/>
    </source>
</evidence>
<dbReference type="GO" id="GO:0009117">
    <property type="term" value="P:nucleotide metabolic process"/>
    <property type="evidence" value="ECO:0007669"/>
    <property type="project" value="TreeGrafter"/>
</dbReference>
<feature type="short sequence motif" description="Histidine triad motif" evidence="2 3">
    <location>
        <begin position="117"/>
        <end position="121"/>
    </location>
</feature>
<dbReference type="SUPFAM" id="SSF54197">
    <property type="entry name" value="HIT-like"/>
    <property type="match status" value="1"/>
</dbReference>
<keyword evidence="6" id="KW-1185">Reference proteome</keyword>
<dbReference type="PROSITE" id="PS51084">
    <property type="entry name" value="HIT_2"/>
    <property type="match status" value="1"/>
</dbReference>
<evidence type="ECO:0000313" key="6">
    <source>
        <dbReference type="Proteomes" id="UP000275078"/>
    </source>
</evidence>
<dbReference type="Pfam" id="PF01230">
    <property type="entry name" value="HIT"/>
    <property type="match status" value="1"/>
</dbReference>
<dbReference type="PANTHER" id="PTHR46648:SF2">
    <property type="entry name" value="HIT DOMAIN-CONTAINING PROTEIN"/>
    <property type="match status" value="1"/>
</dbReference>
<dbReference type="InterPro" id="IPR001310">
    <property type="entry name" value="Histidine_triad_HIT"/>
</dbReference>
<dbReference type="InterPro" id="IPR011146">
    <property type="entry name" value="HIT-like"/>
</dbReference>
<dbReference type="InterPro" id="IPR036265">
    <property type="entry name" value="HIT-like_sf"/>
</dbReference>
<gene>
    <name evidence="5" type="ORF">BJ508DRAFT_359914</name>
</gene>
<reference evidence="5 6" key="1">
    <citation type="journal article" date="2018" name="Nat. Ecol. Evol.">
        <title>Pezizomycetes genomes reveal the molecular basis of ectomycorrhizal truffle lifestyle.</title>
        <authorList>
            <person name="Murat C."/>
            <person name="Payen T."/>
            <person name="Noel B."/>
            <person name="Kuo A."/>
            <person name="Morin E."/>
            <person name="Chen J."/>
            <person name="Kohler A."/>
            <person name="Krizsan K."/>
            <person name="Balestrini R."/>
            <person name="Da Silva C."/>
            <person name="Montanini B."/>
            <person name="Hainaut M."/>
            <person name="Levati E."/>
            <person name="Barry K.W."/>
            <person name="Belfiori B."/>
            <person name="Cichocki N."/>
            <person name="Clum A."/>
            <person name="Dockter R.B."/>
            <person name="Fauchery L."/>
            <person name="Guy J."/>
            <person name="Iotti M."/>
            <person name="Le Tacon F."/>
            <person name="Lindquist E.A."/>
            <person name="Lipzen A."/>
            <person name="Malagnac F."/>
            <person name="Mello A."/>
            <person name="Molinier V."/>
            <person name="Miyauchi S."/>
            <person name="Poulain J."/>
            <person name="Riccioni C."/>
            <person name="Rubini A."/>
            <person name="Sitrit Y."/>
            <person name="Splivallo R."/>
            <person name="Traeger S."/>
            <person name="Wang M."/>
            <person name="Zifcakova L."/>
            <person name="Wipf D."/>
            <person name="Zambonelli A."/>
            <person name="Paolocci F."/>
            <person name="Nowrousian M."/>
            <person name="Ottonello S."/>
            <person name="Baldrian P."/>
            <person name="Spatafora J.W."/>
            <person name="Henrissat B."/>
            <person name="Nagy L.G."/>
            <person name="Aury J.M."/>
            <person name="Wincker P."/>
            <person name="Grigoriev I.V."/>
            <person name="Bonfante P."/>
            <person name="Martin F.M."/>
        </authorList>
    </citation>
    <scope>NUCLEOTIDE SEQUENCE [LARGE SCALE GENOMIC DNA]</scope>
    <source>
        <strain evidence="5 6">RN42</strain>
    </source>
</reference>
<dbReference type="GO" id="GO:0003824">
    <property type="term" value="F:catalytic activity"/>
    <property type="evidence" value="ECO:0007669"/>
    <property type="project" value="InterPro"/>
</dbReference>
<dbReference type="Gene3D" id="3.30.428.10">
    <property type="entry name" value="HIT-like"/>
    <property type="match status" value="1"/>
</dbReference>
<feature type="domain" description="HIT" evidence="4">
    <location>
        <begin position="16"/>
        <end position="134"/>
    </location>
</feature>
<evidence type="ECO:0000313" key="5">
    <source>
        <dbReference type="EMBL" id="RPA84227.1"/>
    </source>
</evidence>
<name>A0A3N4IFK6_ASCIM</name>
<dbReference type="InterPro" id="IPR019808">
    <property type="entry name" value="Histidine_triad_CS"/>
</dbReference>
<feature type="active site" description="Tele-AMP-histidine intermediate" evidence="1">
    <location>
        <position position="119"/>
    </location>
</feature>
<dbReference type="AlphaFoldDB" id="A0A3N4IFK6"/>
<dbReference type="PANTHER" id="PTHR46648">
    <property type="entry name" value="HIT FAMILY PROTEIN 1"/>
    <property type="match status" value="1"/>
</dbReference>
<evidence type="ECO:0000256" key="3">
    <source>
        <dbReference type="PROSITE-ProRule" id="PRU00464"/>
    </source>
</evidence>
<evidence type="ECO:0000259" key="4">
    <source>
        <dbReference type="PROSITE" id="PS51084"/>
    </source>
</evidence>
<sequence length="185" mass="20271">MSTPVSELTTSNAACPFCAIANLNPPESTTPNPETPHLLRKTDSTLTFLDILPLTPLHTLVTPRGHYPRIEDVPPAILAAVIQEVQLVTRCLHLLGPTIDYNVVCNNGESAGQVVPHVHFHVVPRTRELQDGGKVTGWERTWRMFAKGIRGELDLSEVEEIVGKVKQELEKLGNAGNGRDTTSKL</sequence>
<organism evidence="5 6">
    <name type="scientific">Ascobolus immersus RN42</name>
    <dbReference type="NCBI Taxonomy" id="1160509"/>
    <lineage>
        <taxon>Eukaryota</taxon>
        <taxon>Fungi</taxon>
        <taxon>Dikarya</taxon>
        <taxon>Ascomycota</taxon>
        <taxon>Pezizomycotina</taxon>
        <taxon>Pezizomycetes</taxon>
        <taxon>Pezizales</taxon>
        <taxon>Ascobolaceae</taxon>
        <taxon>Ascobolus</taxon>
    </lineage>
</organism>
<dbReference type="OrthoDB" id="1915375at2759"/>
<protein>
    <submittedName>
        <fullName evidence="5">HIT-like protein</fullName>
    </submittedName>
</protein>
<accession>A0A3N4IFK6</accession>
<proteinExistence type="predicted"/>
<evidence type="ECO:0000256" key="2">
    <source>
        <dbReference type="PIRSR" id="PIRSR601310-3"/>
    </source>
</evidence>